<keyword evidence="1" id="KW-0812">Transmembrane</keyword>
<keyword evidence="1" id="KW-1133">Transmembrane helix</keyword>
<reference evidence="2 3" key="1">
    <citation type="journal article" date="2014" name="Genome Announc.">
        <title>Complete Genome Sequences of Fish Pathogenic Weissella ceti Strains WS74 and WS105.</title>
        <authorList>
            <person name="Figueiredo H.C."/>
            <person name="Leal C.A."/>
            <person name="Dorella F.A."/>
            <person name="Carvalho A.F."/>
            <person name="Soares S.C."/>
            <person name="Pereira F.L."/>
            <person name="Azevedo V.A."/>
        </authorList>
    </citation>
    <scope>NUCLEOTIDE SEQUENCE [LARGE SCALE GENOMIC DNA]</scope>
    <source>
        <strain evidence="2 3">WS74</strain>
    </source>
</reference>
<name>A0A075TZ20_9LACO</name>
<gene>
    <name evidence="2" type="ORF">WS74_0502</name>
</gene>
<evidence type="ECO:0008006" key="4">
    <source>
        <dbReference type="Google" id="ProtNLM"/>
    </source>
</evidence>
<keyword evidence="1" id="KW-0472">Membrane</keyword>
<proteinExistence type="predicted"/>
<sequence>MMGPEMKYGRKSFFDGGLLSLIFWTLLGAFVTIISLGILYPWALCMTYGWKINHTVIEGHRMQFNGSAVGLFGHWIKWLLLMIITLGIYGFWVGIKLEDWKAKHTTFLN</sequence>
<protein>
    <recommendedName>
        <fullName evidence="4">DUF898 domain-containing protein</fullName>
    </recommendedName>
</protein>
<dbReference type="KEGG" id="wce:WS08_0501"/>
<organism evidence="2 3">
    <name type="scientific">Weissella ceti</name>
    <dbReference type="NCBI Taxonomy" id="759620"/>
    <lineage>
        <taxon>Bacteria</taxon>
        <taxon>Bacillati</taxon>
        <taxon>Bacillota</taxon>
        <taxon>Bacilli</taxon>
        <taxon>Lactobacillales</taxon>
        <taxon>Lactobacillaceae</taxon>
        <taxon>Weissella</taxon>
    </lineage>
</organism>
<accession>A0A075TZ20</accession>
<dbReference type="Proteomes" id="UP000029079">
    <property type="component" value="Chromosome"/>
</dbReference>
<evidence type="ECO:0000313" key="2">
    <source>
        <dbReference type="EMBL" id="AIM62754.1"/>
    </source>
</evidence>
<dbReference type="Pfam" id="PF05987">
    <property type="entry name" value="DUF898"/>
    <property type="match status" value="1"/>
</dbReference>
<feature type="transmembrane region" description="Helical" evidence="1">
    <location>
        <begin position="75"/>
        <end position="95"/>
    </location>
</feature>
<feature type="transmembrane region" description="Helical" evidence="1">
    <location>
        <begin position="21"/>
        <end position="43"/>
    </location>
</feature>
<dbReference type="EMBL" id="CP009223">
    <property type="protein sequence ID" value="AIM62754.1"/>
    <property type="molecule type" value="Genomic_DNA"/>
</dbReference>
<dbReference type="AlphaFoldDB" id="A0A075TZ20"/>
<dbReference type="KEGG" id="wct:WS74_0502"/>
<keyword evidence="3" id="KW-1185">Reference proteome</keyword>
<evidence type="ECO:0000313" key="3">
    <source>
        <dbReference type="Proteomes" id="UP000029079"/>
    </source>
</evidence>
<reference evidence="3" key="2">
    <citation type="submission" date="2014-08" db="EMBL/GenBank/DDBJ databases">
        <title>Complete genome of Weissella ceti strain WS74 isolated from diseased rainbow trout in Brazil.</title>
        <authorList>
            <person name="Figueiredo H.C.P."/>
            <person name="Leal C.A.G."/>
            <person name="Pereira F.L."/>
            <person name="Soares S.C."/>
            <person name="Dorella F.A."/>
            <person name="Carvalho A.F."/>
            <person name="Azevedo V.A.C."/>
        </authorList>
    </citation>
    <scope>NUCLEOTIDE SEQUENCE [LARGE SCALE GENOMIC DNA]</scope>
    <source>
        <strain evidence="3">WS74</strain>
    </source>
</reference>
<dbReference type="InterPro" id="IPR010295">
    <property type="entry name" value="DUF898"/>
</dbReference>
<evidence type="ECO:0000256" key="1">
    <source>
        <dbReference type="SAM" id="Phobius"/>
    </source>
</evidence>